<reference evidence="7 8" key="1">
    <citation type="submission" date="2018-06" db="EMBL/GenBank/DDBJ databases">
        <title>Genomic Encyclopedia of Type Strains, Phase I: the one thousand microbial genomes (KMG-I) project.</title>
        <authorList>
            <person name="Kyrpides N."/>
        </authorList>
    </citation>
    <scope>NUCLEOTIDE SEQUENCE [LARGE SCALE GENOMIC DNA]</scope>
    <source>
        <strain evidence="7 8">DSM 19573</strain>
    </source>
</reference>
<keyword evidence="2 5" id="KW-0812">Transmembrane</keyword>
<dbReference type="EMBL" id="QKMR01000006">
    <property type="protein sequence ID" value="PYG88424.1"/>
    <property type="molecule type" value="Genomic_DNA"/>
</dbReference>
<evidence type="ECO:0000313" key="7">
    <source>
        <dbReference type="EMBL" id="PYG88424.1"/>
    </source>
</evidence>
<comment type="subcellular location">
    <subcellularLocation>
        <location evidence="1">Membrane</location>
        <topology evidence="1">Multi-pass membrane protein</topology>
    </subcellularLocation>
</comment>
<keyword evidence="3 5" id="KW-1133">Transmembrane helix</keyword>
<feature type="transmembrane region" description="Helical" evidence="5">
    <location>
        <begin position="107"/>
        <end position="129"/>
    </location>
</feature>
<feature type="transmembrane region" description="Helical" evidence="5">
    <location>
        <begin position="49"/>
        <end position="72"/>
    </location>
</feature>
<dbReference type="Pfam" id="PF04893">
    <property type="entry name" value="Yip1"/>
    <property type="match status" value="1"/>
</dbReference>
<feature type="transmembrane region" description="Helical" evidence="5">
    <location>
        <begin position="141"/>
        <end position="167"/>
    </location>
</feature>
<gene>
    <name evidence="7" type="ORF">LY28_01272</name>
</gene>
<keyword evidence="4 5" id="KW-0472">Membrane</keyword>
<sequence>MNENIPVNNENSTGLAEAEYSKMNFIKRVFGVMFFPGKVMQSLEKKPRVLFGLLLAALSPVALILLTFPMYMEYMRAKLEITYANMDIDVTAQQMDSIMSMSKYSSLIGGAIGAVALMLIEALVLWGLVKIFKGEGRYKQVLSVLGYTGVIAAVSVIVMIISVQLTGSFSEVSFTSLASFLPDMKGSFFYGAAKMIEIFSIWQYIVLGIGLSSVSKLSKNKIIIIVAIIFAAVAIYGGVTEFQAAKYM</sequence>
<dbReference type="RefSeq" id="WP_165835510.1">
    <property type="nucleotide sequence ID" value="NZ_QKMR01000006.1"/>
</dbReference>
<keyword evidence="8" id="KW-1185">Reference proteome</keyword>
<dbReference type="GO" id="GO:0016020">
    <property type="term" value="C:membrane"/>
    <property type="evidence" value="ECO:0007669"/>
    <property type="project" value="UniProtKB-SubCell"/>
</dbReference>
<evidence type="ECO:0000313" key="8">
    <source>
        <dbReference type="Proteomes" id="UP000248132"/>
    </source>
</evidence>
<feature type="domain" description="Yip1" evidence="6">
    <location>
        <begin position="30"/>
        <end position="237"/>
    </location>
</feature>
<protein>
    <submittedName>
        <fullName evidence="7">Yip1-like protein</fullName>
    </submittedName>
</protein>
<evidence type="ECO:0000256" key="1">
    <source>
        <dbReference type="ARBA" id="ARBA00004141"/>
    </source>
</evidence>
<evidence type="ECO:0000256" key="3">
    <source>
        <dbReference type="ARBA" id="ARBA00022989"/>
    </source>
</evidence>
<feature type="transmembrane region" description="Helical" evidence="5">
    <location>
        <begin position="222"/>
        <end position="239"/>
    </location>
</feature>
<organism evidence="7 8">
    <name type="scientific">Ruminiclostridium sufflavum DSM 19573</name>
    <dbReference type="NCBI Taxonomy" id="1121337"/>
    <lineage>
        <taxon>Bacteria</taxon>
        <taxon>Bacillati</taxon>
        <taxon>Bacillota</taxon>
        <taxon>Clostridia</taxon>
        <taxon>Eubacteriales</taxon>
        <taxon>Oscillospiraceae</taxon>
        <taxon>Ruminiclostridium</taxon>
    </lineage>
</organism>
<comment type="caution">
    <text evidence="7">The sequence shown here is derived from an EMBL/GenBank/DDBJ whole genome shotgun (WGS) entry which is preliminary data.</text>
</comment>
<evidence type="ECO:0000256" key="4">
    <source>
        <dbReference type="ARBA" id="ARBA00023136"/>
    </source>
</evidence>
<accession>A0A318Y846</accession>
<evidence type="ECO:0000256" key="2">
    <source>
        <dbReference type="ARBA" id="ARBA00022692"/>
    </source>
</evidence>
<evidence type="ECO:0000256" key="5">
    <source>
        <dbReference type="SAM" id="Phobius"/>
    </source>
</evidence>
<proteinExistence type="predicted"/>
<dbReference type="AlphaFoldDB" id="A0A318Y846"/>
<evidence type="ECO:0000259" key="6">
    <source>
        <dbReference type="Pfam" id="PF04893"/>
    </source>
</evidence>
<name>A0A318Y846_9FIRM</name>
<dbReference type="Proteomes" id="UP000248132">
    <property type="component" value="Unassembled WGS sequence"/>
</dbReference>
<dbReference type="InterPro" id="IPR006977">
    <property type="entry name" value="Yip1_dom"/>
</dbReference>
<feature type="transmembrane region" description="Helical" evidence="5">
    <location>
        <begin position="187"/>
        <end position="210"/>
    </location>
</feature>